<dbReference type="InterPro" id="IPR029035">
    <property type="entry name" value="DHS-like_NAD/FAD-binding_dom"/>
</dbReference>
<evidence type="ECO:0000256" key="3">
    <source>
        <dbReference type="RuleBase" id="RU362132"/>
    </source>
</evidence>
<evidence type="ECO:0000259" key="6">
    <source>
        <dbReference type="Pfam" id="PF02776"/>
    </source>
</evidence>
<dbReference type="EC" id="2.2.1.6" evidence="7"/>
<dbReference type="EMBL" id="MW000469">
    <property type="protein sequence ID" value="QOL00452.1"/>
    <property type="molecule type" value="Genomic_DNA"/>
</dbReference>
<dbReference type="AlphaFoldDB" id="A0A7L9QC02"/>
<name>A0A7L9QC02_9ZZZZ</name>
<dbReference type="CDD" id="cd07035">
    <property type="entry name" value="TPP_PYR_POX_like"/>
    <property type="match status" value="1"/>
</dbReference>
<dbReference type="InterPro" id="IPR011766">
    <property type="entry name" value="TPP_enzyme_TPP-bd"/>
</dbReference>
<dbReference type="PANTHER" id="PTHR18968">
    <property type="entry name" value="THIAMINE PYROPHOSPHATE ENZYMES"/>
    <property type="match status" value="1"/>
</dbReference>
<dbReference type="Pfam" id="PF02776">
    <property type="entry name" value="TPP_enzyme_N"/>
    <property type="match status" value="1"/>
</dbReference>
<dbReference type="GO" id="GO:0050660">
    <property type="term" value="F:flavin adenine dinucleotide binding"/>
    <property type="evidence" value="ECO:0007669"/>
    <property type="project" value="TreeGrafter"/>
</dbReference>
<dbReference type="InterPro" id="IPR012001">
    <property type="entry name" value="Thiamin_PyroP_enz_TPP-bd_dom"/>
</dbReference>
<evidence type="ECO:0000259" key="4">
    <source>
        <dbReference type="Pfam" id="PF00205"/>
    </source>
</evidence>
<dbReference type="GO" id="GO:0003984">
    <property type="term" value="F:acetolactate synthase activity"/>
    <property type="evidence" value="ECO:0007669"/>
    <property type="project" value="UniProtKB-EC"/>
</dbReference>
<dbReference type="InterPro" id="IPR045229">
    <property type="entry name" value="TPP_enz"/>
</dbReference>
<dbReference type="SUPFAM" id="SSF52518">
    <property type="entry name" value="Thiamin diphosphate-binding fold (THDP-binding)"/>
    <property type="match status" value="2"/>
</dbReference>
<feature type="domain" description="Thiamine pyrophosphate enzyme N-terminal TPP-binding" evidence="6">
    <location>
        <begin position="11"/>
        <end position="127"/>
    </location>
</feature>
<dbReference type="Gene3D" id="3.40.50.1220">
    <property type="entry name" value="TPP-binding domain"/>
    <property type="match status" value="1"/>
</dbReference>
<proteinExistence type="inferred from homology"/>
<comment type="similarity">
    <text evidence="1 3">Belongs to the TPP enzyme family.</text>
</comment>
<dbReference type="InterPro" id="IPR012000">
    <property type="entry name" value="Thiamin_PyroP_enz_cen_dom"/>
</dbReference>
<feature type="domain" description="Thiamine pyrophosphate enzyme TPP-binding" evidence="5">
    <location>
        <begin position="404"/>
        <end position="548"/>
    </location>
</feature>
<sequence length="605" mass="64683">MAVESPTRTIKYAELFCGWLEELGYTHCYFVAGGNIMHLIDGVRKRFTCIPVVHEVAAGIAAEYHNETSGGGRAFALVTAGPGLTNIVTGVANAWLESRELLVIGGQAKSTDLADGGIRQRGIQEIDGRSIVAPIAVRSLRMERPWSKRDVFDAVLAGRRGRPGPVFLELCLDAQGAPVSAADLEAEPADAAYGPGAAADDAARAAVPEVVAALRRANRPLLLLGGGITRDTAAAVRADLERTGIPVATTWNAADRIPADFPAYAGRPNTWGQRFANVIAHQADCIVVLGSRLGMQQTGFNWQAWGAHAHVIQFDLDRAELEKGHPRVDRAVCGDANVVLRALVREDYPDFAAWRGYVRDVREILPTNEAVNTTGAGFISPYRFYQRLSALCGPDDILIPSSSGGANFVAMQCIEQRAGQLIVTDKGLASMGIALGGAIGAALAHRDRRTVLVDGDGGFLQNAQELATVAVNALNLKIFIFANNGYGSIRTTQKNYFGGAYLGCDIPSGLGFPDWPKLFDAFGLGVSVLDERGLDAPEAQAAFERPGPHGFIVPIDPEQSYFPKVTSRITATGSMESQPLHLMAPDLSDDVAARVFRFVPPSDAR</sequence>
<protein>
    <submittedName>
        <fullName evidence="7">Acetolactate synthase isozyme 1 large subunit</fullName>
        <ecNumber evidence="7">2.2.1.6</ecNumber>
    </submittedName>
</protein>
<keyword evidence="7" id="KW-0808">Transferase</keyword>
<accession>A0A7L9QC02</accession>
<dbReference type="GO" id="GO:0009097">
    <property type="term" value="P:isoleucine biosynthetic process"/>
    <property type="evidence" value="ECO:0007669"/>
    <property type="project" value="TreeGrafter"/>
</dbReference>
<organism evidence="7">
    <name type="scientific">uncultured organism</name>
    <dbReference type="NCBI Taxonomy" id="155900"/>
    <lineage>
        <taxon>unclassified sequences</taxon>
        <taxon>environmental samples</taxon>
    </lineage>
</organism>
<dbReference type="GO" id="GO:0000287">
    <property type="term" value="F:magnesium ion binding"/>
    <property type="evidence" value="ECO:0007669"/>
    <property type="project" value="InterPro"/>
</dbReference>
<dbReference type="Pfam" id="PF00205">
    <property type="entry name" value="TPP_enzyme_M"/>
    <property type="match status" value="1"/>
</dbReference>
<dbReference type="GO" id="GO:0009099">
    <property type="term" value="P:L-valine biosynthetic process"/>
    <property type="evidence" value="ECO:0007669"/>
    <property type="project" value="TreeGrafter"/>
</dbReference>
<reference evidence="7" key="1">
    <citation type="submission" date="2020-09" db="EMBL/GenBank/DDBJ databases">
        <title>A new high-throughput screening method to detect antimicrobial volatiles from metagenomic clone libraries.</title>
        <authorList>
            <person name="Stocker F."/>
            <person name="Obermeier M."/>
            <person name="Resch K."/>
            <person name="Berg G."/>
            <person name="Mueller Bogota C.A."/>
        </authorList>
    </citation>
    <scope>NUCLEOTIDE SEQUENCE</scope>
</reference>
<dbReference type="PANTHER" id="PTHR18968:SF142">
    <property type="entry name" value="ACETOLACTATE SYNTHASE"/>
    <property type="match status" value="1"/>
</dbReference>
<keyword evidence="2 3" id="KW-0786">Thiamine pyrophosphate</keyword>
<evidence type="ECO:0000259" key="5">
    <source>
        <dbReference type="Pfam" id="PF02775"/>
    </source>
</evidence>
<dbReference type="SUPFAM" id="SSF52467">
    <property type="entry name" value="DHS-like NAD/FAD-binding domain"/>
    <property type="match status" value="1"/>
</dbReference>
<feature type="domain" description="Thiamine pyrophosphate enzyme central" evidence="4">
    <location>
        <begin position="209"/>
        <end position="343"/>
    </location>
</feature>
<gene>
    <name evidence="7" type="primary">ilvB</name>
</gene>
<dbReference type="CDD" id="cd00568">
    <property type="entry name" value="TPP_enzymes"/>
    <property type="match status" value="1"/>
</dbReference>
<evidence type="ECO:0000256" key="1">
    <source>
        <dbReference type="ARBA" id="ARBA00007812"/>
    </source>
</evidence>
<dbReference type="InterPro" id="IPR029061">
    <property type="entry name" value="THDP-binding"/>
</dbReference>
<dbReference type="GO" id="GO:0030976">
    <property type="term" value="F:thiamine pyrophosphate binding"/>
    <property type="evidence" value="ECO:0007669"/>
    <property type="project" value="InterPro"/>
</dbReference>
<dbReference type="Gene3D" id="3.40.50.970">
    <property type="match status" value="2"/>
</dbReference>
<dbReference type="Pfam" id="PF02775">
    <property type="entry name" value="TPP_enzyme_C"/>
    <property type="match status" value="1"/>
</dbReference>
<evidence type="ECO:0000256" key="2">
    <source>
        <dbReference type="ARBA" id="ARBA00023052"/>
    </source>
</evidence>
<evidence type="ECO:0000313" key="7">
    <source>
        <dbReference type="EMBL" id="QOL00452.1"/>
    </source>
</evidence>